<comment type="caution">
    <text evidence="1">The sequence shown here is derived from an EMBL/GenBank/DDBJ whole genome shotgun (WGS) entry which is preliminary data.</text>
</comment>
<dbReference type="AlphaFoldDB" id="X1SQ04"/>
<gene>
    <name evidence="1" type="ORF">S12H4_13756</name>
</gene>
<sequence>MQYIIKDTEKYIQEVFGIKFNLKKISKEQSDAIPFYILNDYTIWTGKLFNKKIFFAKKNTQEHFTPIQYKKHLYLF</sequence>
<accession>X1SQ04</accession>
<evidence type="ECO:0000313" key="1">
    <source>
        <dbReference type="EMBL" id="GAI77435.1"/>
    </source>
</evidence>
<proteinExistence type="predicted"/>
<protein>
    <submittedName>
        <fullName evidence="1">Uncharacterized protein</fullName>
    </submittedName>
</protein>
<name>X1SQ04_9ZZZZ</name>
<dbReference type="EMBL" id="BARW01006548">
    <property type="protein sequence ID" value="GAI77435.1"/>
    <property type="molecule type" value="Genomic_DNA"/>
</dbReference>
<reference evidence="1" key="1">
    <citation type="journal article" date="2014" name="Front. Microbiol.">
        <title>High frequency of phylogenetically diverse reductive dehalogenase-homologous genes in deep subseafloor sedimentary metagenomes.</title>
        <authorList>
            <person name="Kawai M."/>
            <person name="Futagami T."/>
            <person name="Toyoda A."/>
            <person name="Takaki Y."/>
            <person name="Nishi S."/>
            <person name="Hori S."/>
            <person name="Arai W."/>
            <person name="Tsubouchi T."/>
            <person name="Morono Y."/>
            <person name="Uchiyama I."/>
            <person name="Ito T."/>
            <person name="Fujiyama A."/>
            <person name="Inagaki F."/>
            <person name="Takami H."/>
        </authorList>
    </citation>
    <scope>NUCLEOTIDE SEQUENCE</scope>
    <source>
        <strain evidence="1">Expedition CK06-06</strain>
    </source>
</reference>
<organism evidence="1">
    <name type="scientific">marine sediment metagenome</name>
    <dbReference type="NCBI Taxonomy" id="412755"/>
    <lineage>
        <taxon>unclassified sequences</taxon>
        <taxon>metagenomes</taxon>
        <taxon>ecological metagenomes</taxon>
    </lineage>
</organism>